<dbReference type="SMART" id="SM00418">
    <property type="entry name" value="HTH_ARSR"/>
    <property type="match status" value="1"/>
</dbReference>
<evidence type="ECO:0000313" key="5">
    <source>
        <dbReference type="EMBL" id="PWJ42552.1"/>
    </source>
</evidence>
<dbReference type="PRINTS" id="PR00778">
    <property type="entry name" value="HTHARSR"/>
</dbReference>
<dbReference type="InterPro" id="IPR036390">
    <property type="entry name" value="WH_DNA-bd_sf"/>
</dbReference>
<dbReference type="OrthoDB" id="9800049at2"/>
<evidence type="ECO:0000256" key="1">
    <source>
        <dbReference type="ARBA" id="ARBA00023015"/>
    </source>
</evidence>
<dbReference type="Pfam" id="PF01022">
    <property type="entry name" value="HTH_5"/>
    <property type="match status" value="1"/>
</dbReference>
<keyword evidence="3" id="KW-0804">Transcription</keyword>
<dbReference type="Proteomes" id="UP000245535">
    <property type="component" value="Unassembled WGS sequence"/>
</dbReference>
<dbReference type="AlphaFoldDB" id="A0A315ZB82"/>
<reference evidence="5 6" key="1">
    <citation type="submission" date="2018-03" db="EMBL/GenBank/DDBJ databases">
        <title>Genomic Encyclopedia of Archaeal and Bacterial Type Strains, Phase II (KMG-II): from individual species to whole genera.</title>
        <authorList>
            <person name="Goeker M."/>
        </authorList>
    </citation>
    <scope>NUCLEOTIDE SEQUENCE [LARGE SCALE GENOMIC DNA]</scope>
    <source>
        <strain evidence="5 6">DSM 28229</strain>
    </source>
</reference>
<dbReference type="RefSeq" id="WP_109616691.1">
    <property type="nucleotide sequence ID" value="NZ_QGDO01000002.1"/>
</dbReference>
<dbReference type="EMBL" id="QGDO01000002">
    <property type="protein sequence ID" value="PWJ42552.1"/>
    <property type="molecule type" value="Genomic_DNA"/>
</dbReference>
<dbReference type="PROSITE" id="PS50987">
    <property type="entry name" value="HTH_ARSR_2"/>
    <property type="match status" value="1"/>
</dbReference>
<dbReference type="GO" id="GO:0003700">
    <property type="term" value="F:DNA-binding transcription factor activity"/>
    <property type="evidence" value="ECO:0007669"/>
    <property type="project" value="InterPro"/>
</dbReference>
<accession>A0A315ZB82</accession>
<dbReference type="InterPro" id="IPR011991">
    <property type="entry name" value="ArsR-like_HTH"/>
</dbReference>
<gene>
    <name evidence="5" type="ORF">BC781_10295</name>
</gene>
<dbReference type="InterPro" id="IPR036388">
    <property type="entry name" value="WH-like_DNA-bd_sf"/>
</dbReference>
<dbReference type="NCBIfam" id="NF033788">
    <property type="entry name" value="HTH_metalloreg"/>
    <property type="match status" value="1"/>
</dbReference>
<dbReference type="GO" id="GO:0003677">
    <property type="term" value="F:DNA binding"/>
    <property type="evidence" value="ECO:0007669"/>
    <property type="project" value="UniProtKB-KW"/>
</dbReference>
<sequence>MGITKSEYFTDKQNELASVLKVLGHPARIAILEHLITSKQCICGDLVETMPLAQPTISQHLKELKNAGIIQSKLNGGSAYYCINEEKWDEIKSVFNLFMDQYNDCNCELPNK</sequence>
<feature type="domain" description="HTH arsR-type" evidence="4">
    <location>
        <begin position="8"/>
        <end position="106"/>
    </location>
</feature>
<dbReference type="Gene3D" id="1.10.10.10">
    <property type="entry name" value="Winged helix-like DNA-binding domain superfamily/Winged helix DNA-binding domain"/>
    <property type="match status" value="1"/>
</dbReference>
<evidence type="ECO:0000313" key="6">
    <source>
        <dbReference type="Proteomes" id="UP000245535"/>
    </source>
</evidence>
<keyword evidence="2" id="KW-0238">DNA-binding</keyword>
<dbReference type="PANTHER" id="PTHR33154">
    <property type="entry name" value="TRANSCRIPTIONAL REGULATOR, ARSR FAMILY"/>
    <property type="match status" value="1"/>
</dbReference>
<proteinExistence type="predicted"/>
<evidence type="ECO:0000259" key="4">
    <source>
        <dbReference type="PROSITE" id="PS50987"/>
    </source>
</evidence>
<organism evidence="5 6">
    <name type="scientific">Sediminitomix flava</name>
    <dbReference type="NCBI Taxonomy" id="379075"/>
    <lineage>
        <taxon>Bacteria</taxon>
        <taxon>Pseudomonadati</taxon>
        <taxon>Bacteroidota</taxon>
        <taxon>Cytophagia</taxon>
        <taxon>Cytophagales</taxon>
        <taxon>Flammeovirgaceae</taxon>
        <taxon>Sediminitomix</taxon>
    </lineage>
</organism>
<protein>
    <submittedName>
        <fullName evidence="5">ArsR family transcriptional regulator</fullName>
    </submittedName>
</protein>
<evidence type="ECO:0000256" key="3">
    <source>
        <dbReference type="ARBA" id="ARBA00023163"/>
    </source>
</evidence>
<dbReference type="InterPro" id="IPR001845">
    <property type="entry name" value="HTH_ArsR_DNA-bd_dom"/>
</dbReference>
<dbReference type="SUPFAM" id="SSF46785">
    <property type="entry name" value="Winged helix' DNA-binding domain"/>
    <property type="match status" value="1"/>
</dbReference>
<keyword evidence="6" id="KW-1185">Reference proteome</keyword>
<name>A0A315ZB82_SEDFL</name>
<dbReference type="CDD" id="cd00090">
    <property type="entry name" value="HTH_ARSR"/>
    <property type="match status" value="1"/>
</dbReference>
<dbReference type="PANTHER" id="PTHR33154:SF15">
    <property type="entry name" value="REGULATORY PROTEIN ARSR"/>
    <property type="match status" value="1"/>
</dbReference>
<comment type="caution">
    <text evidence="5">The sequence shown here is derived from an EMBL/GenBank/DDBJ whole genome shotgun (WGS) entry which is preliminary data.</text>
</comment>
<evidence type="ECO:0000256" key="2">
    <source>
        <dbReference type="ARBA" id="ARBA00023125"/>
    </source>
</evidence>
<keyword evidence="1" id="KW-0805">Transcription regulation</keyword>
<dbReference type="InterPro" id="IPR051081">
    <property type="entry name" value="HTH_MetalResp_TranReg"/>
</dbReference>